<feature type="region of interest" description="Disordered" evidence="1">
    <location>
        <begin position="201"/>
        <end position="227"/>
    </location>
</feature>
<feature type="compositionally biased region" description="Acidic residues" evidence="1">
    <location>
        <begin position="206"/>
        <end position="227"/>
    </location>
</feature>
<protein>
    <submittedName>
        <fullName evidence="2">Uncharacterized protein</fullName>
    </submittedName>
</protein>
<evidence type="ECO:0000256" key="1">
    <source>
        <dbReference type="SAM" id="MobiDB-lite"/>
    </source>
</evidence>
<dbReference type="EMBL" id="KN848089">
    <property type="protein sequence ID" value="KIX94164.1"/>
    <property type="molecule type" value="Genomic_DNA"/>
</dbReference>
<accession>A0A0D2JUH6</accession>
<dbReference type="AlphaFoldDB" id="A0A0D2JUH6"/>
<dbReference type="GeneID" id="27715936"/>
<gene>
    <name evidence="2" type="ORF">Z520_10190</name>
</gene>
<feature type="region of interest" description="Disordered" evidence="1">
    <location>
        <begin position="72"/>
        <end position="94"/>
    </location>
</feature>
<feature type="region of interest" description="Disordered" evidence="1">
    <location>
        <begin position="1"/>
        <end position="28"/>
    </location>
</feature>
<dbReference type="Proteomes" id="UP000053411">
    <property type="component" value="Unassembled WGS sequence"/>
</dbReference>
<evidence type="ECO:0000313" key="3">
    <source>
        <dbReference type="Proteomes" id="UP000053411"/>
    </source>
</evidence>
<organism evidence="2 3">
    <name type="scientific">Fonsecaea multimorphosa CBS 102226</name>
    <dbReference type="NCBI Taxonomy" id="1442371"/>
    <lineage>
        <taxon>Eukaryota</taxon>
        <taxon>Fungi</taxon>
        <taxon>Dikarya</taxon>
        <taxon>Ascomycota</taxon>
        <taxon>Pezizomycotina</taxon>
        <taxon>Eurotiomycetes</taxon>
        <taxon>Chaetothyriomycetidae</taxon>
        <taxon>Chaetothyriales</taxon>
        <taxon>Herpotrichiellaceae</taxon>
        <taxon>Fonsecaea</taxon>
    </lineage>
</organism>
<keyword evidence="3" id="KW-1185">Reference proteome</keyword>
<name>A0A0D2JUH6_9EURO</name>
<feature type="compositionally biased region" description="Basic residues" evidence="1">
    <location>
        <begin position="1"/>
        <end position="13"/>
    </location>
</feature>
<dbReference type="OrthoDB" id="4158433at2759"/>
<reference evidence="2 3" key="1">
    <citation type="submission" date="2015-01" db="EMBL/GenBank/DDBJ databases">
        <title>The Genome Sequence of Fonsecaea multimorphosa CBS 102226.</title>
        <authorList>
            <consortium name="The Broad Institute Genomics Platform"/>
            <person name="Cuomo C."/>
            <person name="de Hoog S."/>
            <person name="Gorbushina A."/>
            <person name="Stielow B."/>
            <person name="Teixiera M."/>
            <person name="Abouelleil A."/>
            <person name="Chapman S.B."/>
            <person name="Priest M."/>
            <person name="Young S.K."/>
            <person name="Wortman J."/>
            <person name="Nusbaum C."/>
            <person name="Birren B."/>
        </authorList>
    </citation>
    <scope>NUCLEOTIDE SEQUENCE [LARGE SCALE GENOMIC DNA]</scope>
    <source>
        <strain evidence="2 3">CBS 102226</strain>
    </source>
</reference>
<evidence type="ECO:0000313" key="2">
    <source>
        <dbReference type="EMBL" id="KIX94164.1"/>
    </source>
</evidence>
<sequence>MPPNKKKKNRRNKVATQNQTQSIHHPKTVSCPRCNEEIVVPKTCKHGKKLINCQGTGCTTAHLDEHNADCRPITPSKPANMPPGIPRRTSRRAPGVIVPPSTPVALDPSVLTAQSPLDSMWANGPSNIPVSDRFPALSSTYTLAVEELSKQLATLKTRRGKQPRYVQGIPIDEWFQGLEEGSAQEVNEWTEKLKDLVEGKKTAEEIGYDDEDSDDEGDGCATPSEDE</sequence>
<dbReference type="RefSeq" id="XP_016628287.1">
    <property type="nucleotide sequence ID" value="XM_016780684.1"/>
</dbReference>
<feature type="compositionally biased region" description="Polar residues" evidence="1">
    <location>
        <begin position="14"/>
        <end position="23"/>
    </location>
</feature>
<dbReference type="VEuPathDB" id="FungiDB:Z520_10190"/>
<proteinExistence type="predicted"/>